<comment type="catalytic activity">
    <reaction evidence="1">
        <text>AMP + H2O = D-ribose 5-phosphate + adenine</text>
        <dbReference type="Rhea" id="RHEA:20129"/>
        <dbReference type="ChEBI" id="CHEBI:15377"/>
        <dbReference type="ChEBI" id="CHEBI:16708"/>
        <dbReference type="ChEBI" id="CHEBI:78346"/>
        <dbReference type="ChEBI" id="CHEBI:456215"/>
        <dbReference type="EC" id="3.2.2.4"/>
    </reaction>
</comment>
<evidence type="ECO:0000256" key="1">
    <source>
        <dbReference type="ARBA" id="ARBA00000274"/>
    </source>
</evidence>
<dbReference type="GO" id="GO:0009691">
    <property type="term" value="P:cytokinin biosynthetic process"/>
    <property type="evidence" value="ECO:0007669"/>
    <property type="project" value="UniProtKB-UniRule"/>
</dbReference>
<dbReference type="Pfam" id="PF03641">
    <property type="entry name" value="Lysine_decarbox"/>
    <property type="match status" value="1"/>
</dbReference>
<evidence type="ECO:0000256" key="2">
    <source>
        <dbReference type="ARBA" id="ARBA00006763"/>
    </source>
</evidence>
<dbReference type="GO" id="GO:0008714">
    <property type="term" value="F:AMP nucleosidase activity"/>
    <property type="evidence" value="ECO:0007669"/>
    <property type="project" value="UniProtKB-EC"/>
</dbReference>
<keyword evidence="3" id="KW-0378">Hydrolase</keyword>
<reference evidence="4 5" key="1">
    <citation type="submission" date="2020-02" db="EMBL/GenBank/DDBJ databases">
        <title>Comparative genomics of sulfur disproportionating microorganisms.</title>
        <authorList>
            <person name="Ward L.M."/>
            <person name="Bertran E."/>
            <person name="Johnston D.T."/>
        </authorList>
    </citation>
    <scope>NUCLEOTIDE SEQUENCE [LARGE SCALE GENOMIC DNA]</scope>
    <source>
        <strain evidence="4 5">DSM 3696</strain>
    </source>
</reference>
<gene>
    <name evidence="4" type="ORF">G3N56_00970</name>
</gene>
<dbReference type="PANTHER" id="PTHR31223:SF70">
    <property type="entry name" value="LOG FAMILY PROTEIN YJL055W"/>
    <property type="match status" value="1"/>
</dbReference>
<dbReference type="InterPro" id="IPR005269">
    <property type="entry name" value="LOG"/>
</dbReference>
<evidence type="ECO:0000313" key="4">
    <source>
        <dbReference type="EMBL" id="NDY55316.1"/>
    </source>
</evidence>
<name>A0A7K3NGJ7_9BACT</name>
<comment type="caution">
    <text evidence="4">The sequence shown here is derived from an EMBL/GenBank/DDBJ whole genome shotgun (WGS) entry which is preliminary data.</text>
</comment>
<sequence>MKSVCVFCGSNPGGDPVFLETAKTLGAFLAHEGLTVVYGGASVGLMGATANACLAAGGKVIGVLPDFLKKKELEHTGLTQLHVVPSMHERKALMAELSDGFVALPGGMGTLEEFCEIVTWAQLGLHAKPCGLLNVGGFYDPLLALVRTMVENRFVRDAHAGIVLSAPTPETLLSAMRAYRPVTAPKWIDRDKS</sequence>
<dbReference type="Gene3D" id="3.40.50.450">
    <property type="match status" value="1"/>
</dbReference>
<proteinExistence type="inferred from homology"/>
<dbReference type="GO" id="GO:0005829">
    <property type="term" value="C:cytosol"/>
    <property type="evidence" value="ECO:0007669"/>
    <property type="project" value="TreeGrafter"/>
</dbReference>
<dbReference type="SUPFAM" id="SSF102405">
    <property type="entry name" value="MCP/YpsA-like"/>
    <property type="match status" value="1"/>
</dbReference>
<comment type="similarity">
    <text evidence="2 3">Belongs to the LOG family.</text>
</comment>
<evidence type="ECO:0000256" key="3">
    <source>
        <dbReference type="RuleBase" id="RU363015"/>
    </source>
</evidence>
<dbReference type="Proteomes" id="UP000469724">
    <property type="component" value="Unassembled WGS sequence"/>
</dbReference>
<dbReference type="AlphaFoldDB" id="A0A7K3NGJ7"/>
<dbReference type="InterPro" id="IPR031100">
    <property type="entry name" value="LOG_fam"/>
</dbReference>
<keyword evidence="3" id="KW-0203">Cytokinin biosynthesis</keyword>
<dbReference type="PANTHER" id="PTHR31223">
    <property type="entry name" value="LOG FAMILY PROTEIN YJL055W"/>
    <property type="match status" value="1"/>
</dbReference>
<dbReference type="RefSeq" id="WP_163300374.1">
    <property type="nucleotide sequence ID" value="NZ_JAAGRQ010000003.1"/>
</dbReference>
<dbReference type="NCBIfam" id="TIGR00730">
    <property type="entry name" value="Rossman fold protein, TIGR00730 family"/>
    <property type="match status" value="1"/>
</dbReference>
<dbReference type="EMBL" id="JAAGRQ010000003">
    <property type="protein sequence ID" value="NDY55316.1"/>
    <property type="molecule type" value="Genomic_DNA"/>
</dbReference>
<dbReference type="EC" id="3.2.2.n1" evidence="3"/>
<keyword evidence="5" id="KW-1185">Reference proteome</keyword>
<evidence type="ECO:0000313" key="5">
    <source>
        <dbReference type="Proteomes" id="UP000469724"/>
    </source>
</evidence>
<accession>A0A7K3NGJ7</accession>
<protein>
    <recommendedName>
        <fullName evidence="3">Cytokinin riboside 5'-monophosphate phosphoribohydrolase</fullName>
        <ecNumber evidence="3">3.2.2.n1</ecNumber>
    </recommendedName>
</protein>
<organism evidence="4 5">
    <name type="scientific">Desulfolutivibrio sulfodismutans</name>
    <dbReference type="NCBI Taxonomy" id="63561"/>
    <lineage>
        <taxon>Bacteria</taxon>
        <taxon>Pseudomonadati</taxon>
        <taxon>Thermodesulfobacteriota</taxon>
        <taxon>Desulfovibrionia</taxon>
        <taxon>Desulfovibrionales</taxon>
        <taxon>Desulfovibrionaceae</taxon>
        <taxon>Desulfolutivibrio</taxon>
    </lineage>
</organism>